<feature type="region of interest" description="Disordered" evidence="1">
    <location>
        <begin position="678"/>
        <end position="725"/>
    </location>
</feature>
<reference evidence="2" key="1">
    <citation type="journal article" date="2020" name="Mol. Plant Microbe Interact.">
        <title>Genome Sequence of the Biocontrol Agent Coniothyrium minitans strain Conio (IMI 134523).</title>
        <authorList>
            <person name="Patel D."/>
            <person name="Shittu T.A."/>
            <person name="Baroncelli R."/>
            <person name="Muthumeenakshi S."/>
            <person name="Osborne T.H."/>
            <person name="Janganan T.K."/>
            <person name="Sreenivasaprasad S."/>
        </authorList>
    </citation>
    <scope>NUCLEOTIDE SEQUENCE</scope>
    <source>
        <strain evidence="2">Conio</strain>
    </source>
</reference>
<evidence type="ECO:0000256" key="1">
    <source>
        <dbReference type="SAM" id="MobiDB-lite"/>
    </source>
</evidence>
<sequence>MPDRSNQRNRDIFVSVPGGVFWTSGDVVRGSVRVKATSRPQRVNITFRGRTKCAITRSNGQSSTTYKEKPEFFSRTLELYSSPTSGQSYDIVCALLGVTEDDRVELPFEFTWPERTEISPGPKWLQSPCFEHECGGPLPPTYYRGGSNEKLVEYFLEARLYTDGRYNASHEVRCPLTYRPSPSIPDPIPILPKVNTLYSLGGITARTYRLHPEYDPDEGWRARIKHSWNKDKATTPYARYKIDVSCPSVVTAGQPIILSLSLNHLERSKDIPNPPPVYLRRISVRLSSHLRVRIPSRSLFGSSDMDDSHNDKQIFLDKSFEIGEGILIFDGMEAVTAKVPLHLAPAFKTYGLELTHKLKVELWGECAREKFRFTPVQGTILILGLRSPPVDDLSPPPLPILDATGANRAVEAPPTVEEDIAPPPYQWMHTLDSMMTSSQISIHEVLTQQVWGTLEPAMSGRDFAGRPGTNVDQAPQDVLCTPVGDAESIYSCSDDECFGEFETASASSDDESWVSINYNSSEAMGSGVADLAAYSDKPTFETYADSNSAGALPPSPLFRGYLRSTQHVEAFMHPMDFAAESSTLGDLLSFESATYSDYAPLVDPDCEAAFSAQARHGTSAERVWSLGKMALARLASARQGAGEQAKQAVATWKASFVDREHEELAHVVRTAGKVPMVANTEAAPPRRSRSKPSGQIKRSEIVAERDGKHQRTESWIDEERQAWGA</sequence>
<proteinExistence type="predicted"/>
<accession>A0A9P6GAB9</accession>
<feature type="compositionally biased region" description="Basic and acidic residues" evidence="1">
    <location>
        <begin position="697"/>
        <end position="725"/>
    </location>
</feature>
<gene>
    <name evidence="2" type="ORF">PMIN01_10006</name>
</gene>
<keyword evidence="3" id="KW-1185">Reference proteome</keyword>
<dbReference type="Proteomes" id="UP000756921">
    <property type="component" value="Unassembled WGS sequence"/>
</dbReference>
<dbReference type="AlphaFoldDB" id="A0A9P6GAB9"/>
<evidence type="ECO:0000313" key="2">
    <source>
        <dbReference type="EMBL" id="KAF9732077.1"/>
    </source>
</evidence>
<comment type="caution">
    <text evidence="2">The sequence shown here is derived from an EMBL/GenBank/DDBJ whole genome shotgun (WGS) entry which is preliminary data.</text>
</comment>
<organism evidence="2 3">
    <name type="scientific">Paraphaeosphaeria minitans</name>
    <dbReference type="NCBI Taxonomy" id="565426"/>
    <lineage>
        <taxon>Eukaryota</taxon>
        <taxon>Fungi</taxon>
        <taxon>Dikarya</taxon>
        <taxon>Ascomycota</taxon>
        <taxon>Pezizomycotina</taxon>
        <taxon>Dothideomycetes</taxon>
        <taxon>Pleosporomycetidae</taxon>
        <taxon>Pleosporales</taxon>
        <taxon>Massarineae</taxon>
        <taxon>Didymosphaeriaceae</taxon>
        <taxon>Paraphaeosphaeria</taxon>
    </lineage>
</organism>
<name>A0A9P6GAB9_9PLEO</name>
<dbReference type="OrthoDB" id="2333384at2759"/>
<evidence type="ECO:0008006" key="4">
    <source>
        <dbReference type="Google" id="ProtNLM"/>
    </source>
</evidence>
<evidence type="ECO:0000313" key="3">
    <source>
        <dbReference type="Proteomes" id="UP000756921"/>
    </source>
</evidence>
<protein>
    <recommendedName>
        <fullName evidence="4">Arrestin-like N-terminal domain-containing protein</fullName>
    </recommendedName>
</protein>
<dbReference type="EMBL" id="WJXW01000011">
    <property type="protein sequence ID" value="KAF9732077.1"/>
    <property type="molecule type" value="Genomic_DNA"/>
</dbReference>
<dbReference type="Gene3D" id="2.60.40.640">
    <property type="match status" value="1"/>
</dbReference>
<dbReference type="InterPro" id="IPR014752">
    <property type="entry name" value="Arrestin-like_C"/>
</dbReference>